<keyword evidence="3" id="KW-1185">Reference proteome</keyword>
<gene>
    <name evidence="2" type="ORF">IWQ60_005098</name>
</gene>
<dbReference type="EMBL" id="JANBPT010000264">
    <property type="protein sequence ID" value="KAJ1924589.1"/>
    <property type="molecule type" value="Genomic_DNA"/>
</dbReference>
<sequence length="1294" mass="139891">MATLSTTDAAVASTFLTASCESEPAFLVTGTIQARTELLHRADRPPLFVCRVQVCEAFVRPQGMGLAGANDTDPADTSPLFFATVPVVSIHPAAATQHSKWQPGARVVLGRLRRFQWPLLTGVMAPCLVFGLGSLGTFHPAATDLPDPSPLVDLVPALRPYAQPPNQCYAVTTLSVTGSIAIPPPWPSALPCRGTIHQIIDFQGTITRVFDLGLGLFQLDNKYVLCATGWPAYHPDGPLEVGRGVRLRDVHMASFNRRLGFYRTLTDGLTLMSVLDCSDSPPRNGQAYPLLTTSATGVLWICPSTRVEPCRNESALAIESPTRSATYPVLCRALLPPPYRFNLGTFDLLALVDTLWLLDRLQFPTDESDRALTTALGWLLRDTRDRAKVVTVDRQIRDRPPDVVSDILLHDQPDAILPTGVYPCARAQQLYPNMPPIVLPRDILDWAAHVRDRVWQLATAPDSPRLTSSAPDHLTTPPHSDPTQTLLLLHRQLGGGSEVLWGRIMAHGAHPLSIGADLFLTDDSGAQLPVTLVIDPDCPAPYAPVVALTQLWAFTLFDLVWERVTVPPHPHPSPTPSLDSASTGLFATDEGYVRISARVHLAGATCLWWPNPTLLPINSATPSASSSDMFNTPDDEEAESRVIFVPTYVHHPQLDPLPSSCDLLRAWAEGYCFPVSLGAGTEPTAELRSPLFAKFNLGIQSDAAAFATSDMRDNTVYLLVYATAEDSGLTRAARGIHDINPTTTLRGLKPVTLVTGTDLTPPDTAAWAAEEHRLERPESDSVGSNVWPLRLHLDPASATCFATAYYSRISAVLLPPITVAEALLMLPPPSSLATFAAVEPTPQLCTVAGRIVARAVYPRTALDHLIQLPSIVHPSLRPADATLASLMVGPLGLGGTDLIVDLTLADPKGPDQLRVILDLREWVCPPGLLIAEYLTLERVPVRRSSSGVAYATLAACSRLRPIPRAPSVPPALIYPLYRQDQKGHLFELQIMGTPRSVPSERYPVPALPRQPGQLDITAAPRRLLAELERLARPPPSTEPGPIYRVQAVVTQLLHLTLQLLCVECRAVWAPDHVCYAAPNPGAVVTATTASAAIATRDELQVWMKVHVSDVAGEAFVTITDMAAMASLLGWNGSRLAQLRTWLHTVARLDYQRTSPAVGSAARPRNGVQSSTLEGTQVDSTDPVAVAAAYTDLCNSFNASFIRGSLVIPETSAQARLHDLYLDFSTANSVPTGKHSSGCAETVAADPRLLLQAPAGTQGGLTWVTTRKNSYRCLHVSPANSQVECQALITQLTKR</sequence>
<dbReference type="OrthoDB" id="2314520at2759"/>
<comment type="caution">
    <text evidence="2">The sequence shown here is derived from an EMBL/GenBank/DDBJ whole genome shotgun (WGS) entry which is preliminary data.</text>
</comment>
<evidence type="ECO:0000313" key="3">
    <source>
        <dbReference type="Proteomes" id="UP001150569"/>
    </source>
</evidence>
<dbReference type="Proteomes" id="UP001150569">
    <property type="component" value="Unassembled WGS sequence"/>
</dbReference>
<evidence type="ECO:0000256" key="1">
    <source>
        <dbReference type="SAM" id="MobiDB-lite"/>
    </source>
</evidence>
<accession>A0A9W8A9R2</accession>
<evidence type="ECO:0000313" key="2">
    <source>
        <dbReference type="EMBL" id="KAJ1924589.1"/>
    </source>
</evidence>
<evidence type="ECO:0008006" key="4">
    <source>
        <dbReference type="Google" id="ProtNLM"/>
    </source>
</evidence>
<protein>
    <recommendedName>
        <fullName evidence="4">CST complex subunit CTC1</fullName>
    </recommendedName>
</protein>
<organism evidence="2 3">
    <name type="scientific">Tieghemiomyces parasiticus</name>
    <dbReference type="NCBI Taxonomy" id="78921"/>
    <lineage>
        <taxon>Eukaryota</taxon>
        <taxon>Fungi</taxon>
        <taxon>Fungi incertae sedis</taxon>
        <taxon>Zoopagomycota</taxon>
        <taxon>Kickxellomycotina</taxon>
        <taxon>Dimargaritomycetes</taxon>
        <taxon>Dimargaritales</taxon>
        <taxon>Dimargaritaceae</taxon>
        <taxon>Tieghemiomyces</taxon>
    </lineage>
</organism>
<name>A0A9W8A9R2_9FUNG</name>
<reference evidence="2" key="1">
    <citation type="submission" date="2022-07" db="EMBL/GenBank/DDBJ databases">
        <title>Phylogenomic reconstructions and comparative analyses of Kickxellomycotina fungi.</title>
        <authorList>
            <person name="Reynolds N.K."/>
            <person name="Stajich J.E."/>
            <person name="Barry K."/>
            <person name="Grigoriev I.V."/>
            <person name="Crous P."/>
            <person name="Smith M.E."/>
        </authorList>
    </citation>
    <scope>NUCLEOTIDE SEQUENCE</scope>
    <source>
        <strain evidence="2">RSA 861</strain>
    </source>
</reference>
<feature type="region of interest" description="Disordered" evidence="1">
    <location>
        <begin position="462"/>
        <end position="481"/>
    </location>
</feature>
<proteinExistence type="predicted"/>